<evidence type="ECO:0000313" key="2">
    <source>
        <dbReference type="EMBL" id="KEY62137.1"/>
    </source>
</evidence>
<protein>
    <submittedName>
        <fullName evidence="2">Transcription regulator</fullName>
    </submittedName>
</protein>
<dbReference type="SMART" id="SM00347">
    <property type="entry name" value="HTH_MARR"/>
    <property type="match status" value="1"/>
</dbReference>
<dbReference type="InterPro" id="IPR039422">
    <property type="entry name" value="MarR/SlyA-like"/>
</dbReference>
<dbReference type="PANTHER" id="PTHR33164:SF99">
    <property type="entry name" value="MARR FAMILY REGULATORY PROTEIN"/>
    <property type="match status" value="1"/>
</dbReference>
<dbReference type="PROSITE" id="PS50995">
    <property type="entry name" value="HTH_MARR_2"/>
    <property type="match status" value="1"/>
</dbReference>
<dbReference type="AlphaFoldDB" id="A0A084AA08"/>
<dbReference type="PATRIC" id="fig|1415168.3.peg.1795"/>
<accession>A0A084AA08</accession>
<dbReference type="PANTHER" id="PTHR33164">
    <property type="entry name" value="TRANSCRIPTIONAL REGULATOR, MARR FAMILY"/>
    <property type="match status" value="1"/>
</dbReference>
<dbReference type="EMBL" id="AZSI01000070">
    <property type="protein sequence ID" value="KEY62137.1"/>
    <property type="molecule type" value="Genomic_DNA"/>
</dbReference>
<proteinExistence type="predicted"/>
<dbReference type="RefSeq" id="WP_042748483.1">
    <property type="nucleotide sequence ID" value="NZ_AZSI01000070.1"/>
</dbReference>
<dbReference type="GO" id="GO:0006950">
    <property type="term" value="P:response to stress"/>
    <property type="evidence" value="ECO:0007669"/>
    <property type="project" value="TreeGrafter"/>
</dbReference>
<dbReference type="GO" id="GO:0003700">
    <property type="term" value="F:DNA-binding transcription factor activity"/>
    <property type="evidence" value="ECO:0007669"/>
    <property type="project" value="InterPro"/>
</dbReference>
<dbReference type="Pfam" id="PF01047">
    <property type="entry name" value="MarR"/>
    <property type="match status" value="1"/>
</dbReference>
<dbReference type="InterPro" id="IPR000835">
    <property type="entry name" value="HTH_MarR-typ"/>
</dbReference>
<feature type="domain" description="HTH marR-type" evidence="1">
    <location>
        <begin position="1"/>
        <end position="145"/>
    </location>
</feature>
<dbReference type="InterPro" id="IPR036390">
    <property type="entry name" value="WH_DNA-bd_sf"/>
</dbReference>
<dbReference type="SUPFAM" id="SSF46785">
    <property type="entry name" value="Winged helix' DNA-binding domain"/>
    <property type="match status" value="1"/>
</dbReference>
<evidence type="ECO:0000259" key="1">
    <source>
        <dbReference type="PROSITE" id="PS50995"/>
    </source>
</evidence>
<dbReference type="Gene3D" id="1.10.10.10">
    <property type="entry name" value="Winged helix-like DNA-binding domain superfamily/Winged helix DNA-binding domain"/>
    <property type="match status" value="1"/>
</dbReference>
<dbReference type="InterPro" id="IPR036388">
    <property type="entry name" value="WH-like_DNA-bd_sf"/>
</dbReference>
<gene>
    <name evidence="2" type="ORF">U725_01729</name>
</gene>
<comment type="caution">
    <text evidence="2">The sequence shown here is derived from an EMBL/GenBank/DDBJ whole genome shotgun (WGS) entry which is preliminary data.</text>
</comment>
<dbReference type="Proteomes" id="UP000028401">
    <property type="component" value="Unassembled WGS sequence"/>
</dbReference>
<name>A0A084AA08_LACLC</name>
<reference evidence="2 3" key="1">
    <citation type="submission" date="2014-06" db="EMBL/GenBank/DDBJ databases">
        <title>Draft genome sequence of the putrescine producing strain Lactococcus lactis subsp cremoris GE214.</title>
        <authorList>
            <person name="Ladero V."/>
            <person name="Linares D.M."/>
            <person name="del Rio B."/>
            <person name="Mayo B."/>
            <person name="Martin M.C."/>
            <person name="Fernandez M."/>
            <person name="Alvarez M.A."/>
        </authorList>
    </citation>
    <scope>NUCLEOTIDE SEQUENCE [LARGE SCALE GENOMIC DNA]</scope>
    <source>
        <strain evidence="2 3">GE214</strain>
    </source>
</reference>
<evidence type="ECO:0000313" key="3">
    <source>
        <dbReference type="Proteomes" id="UP000028401"/>
    </source>
</evidence>
<sequence>MLNHRQTKIQFESLATLQAIQKQAYQMLMQGLTTTVFSMREWGILIYLEQHGQATASELADAFMVTRTLISRNTWRLIQDNLIQSQVNQTDRRIVRLTLTTNGQETVQRSVRQVQANLKTFNQSHDLEKLTKQVETLSQQLAKIN</sequence>
<organism evidence="2 3">
    <name type="scientific">Lactococcus cremoris subsp. cremoris GE214</name>
    <dbReference type="NCBI Taxonomy" id="1415168"/>
    <lineage>
        <taxon>Bacteria</taxon>
        <taxon>Bacillati</taxon>
        <taxon>Bacillota</taxon>
        <taxon>Bacilli</taxon>
        <taxon>Lactobacillales</taxon>
        <taxon>Streptococcaceae</taxon>
        <taxon>Lactococcus</taxon>
        <taxon>Lactococcus cremoris subsp. cremoris</taxon>
    </lineage>
</organism>